<proteinExistence type="predicted"/>
<dbReference type="SUPFAM" id="SSF53474">
    <property type="entry name" value="alpha/beta-Hydrolases"/>
    <property type="match status" value="1"/>
</dbReference>
<dbReference type="InterPro" id="IPR029058">
    <property type="entry name" value="AB_hydrolase_fold"/>
</dbReference>
<name>A0A4S4N649_9APHY</name>
<organism evidence="1 2">
    <name type="scientific">Antrodiella citrinella</name>
    <dbReference type="NCBI Taxonomy" id="2447956"/>
    <lineage>
        <taxon>Eukaryota</taxon>
        <taxon>Fungi</taxon>
        <taxon>Dikarya</taxon>
        <taxon>Basidiomycota</taxon>
        <taxon>Agaricomycotina</taxon>
        <taxon>Agaricomycetes</taxon>
        <taxon>Polyporales</taxon>
        <taxon>Steccherinaceae</taxon>
        <taxon>Antrodiella</taxon>
    </lineage>
</organism>
<evidence type="ECO:0000313" key="2">
    <source>
        <dbReference type="Proteomes" id="UP000308730"/>
    </source>
</evidence>
<gene>
    <name evidence="1" type="ORF">EUX98_g2928</name>
</gene>
<dbReference type="OrthoDB" id="3466517at2759"/>
<dbReference type="AlphaFoldDB" id="A0A4S4N649"/>
<dbReference type="Proteomes" id="UP000308730">
    <property type="component" value="Unassembled WGS sequence"/>
</dbReference>
<comment type="caution">
    <text evidence="1">The sequence shown here is derived from an EMBL/GenBank/DDBJ whole genome shotgun (WGS) entry which is preliminary data.</text>
</comment>
<dbReference type="EMBL" id="SGPM01000052">
    <property type="protein sequence ID" value="THH31270.1"/>
    <property type="molecule type" value="Genomic_DNA"/>
</dbReference>
<evidence type="ECO:0000313" key="1">
    <source>
        <dbReference type="EMBL" id="THH31270.1"/>
    </source>
</evidence>
<dbReference type="Gene3D" id="3.40.50.1820">
    <property type="entry name" value="alpha/beta hydrolase"/>
    <property type="match status" value="1"/>
</dbReference>
<reference evidence="1 2" key="1">
    <citation type="submission" date="2019-02" db="EMBL/GenBank/DDBJ databases">
        <title>Genome sequencing of the rare red list fungi Antrodiella citrinella (Flaviporus citrinellus).</title>
        <authorList>
            <person name="Buettner E."/>
            <person name="Kellner H."/>
        </authorList>
    </citation>
    <scope>NUCLEOTIDE SEQUENCE [LARGE SCALE GENOMIC DNA]</scope>
    <source>
        <strain evidence="1 2">DSM 108506</strain>
    </source>
</reference>
<protein>
    <submittedName>
        <fullName evidence="1">Uncharacterized protein</fullName>
    </submittedName>
</protein>
<accession>A0A4S4N649</accession>
<keyword evidence="2" id="KW-1185">Reference proteome</keyword>
<sequence>MLPFAKKHNVRVILANRRDYPEATPFTEAEFNQLTSSLSVTPEGIQNLRDFLRDRAADLYQLLETLIQVDNVPQKGGIVVGGWSFGTQFTTTLLAHAGSIPVGDIDVASYIRYIVNLDMPSHILGYAPIEGGWNPLLDLTLPGAERVNIFPRWVSGYFMHGETVAELIVRDFTEEISPTLDRMTHEELQSCLFVAPGEPGASDDMLFRAIRMHDITSELREMIVFPTGNGGLWDNVKLRHVFCDRSTWSEFWGAHCLREEISKAEQSGKRVRPIEIVRLRGANHFSAWDDPERTLVALMGLEEADHSV</sequence>